<protein>
    <recommendedName>
        <fullName evidence="4 10">2-dehydropantoate 2-reductase</fullName>
        <ecNumber evidence="3 10">1.1.1.169</ecNumber>
    </recommendedName>
    <alternativeName>
        <fullName evidence="8 10">Ketopantoate reductase</fullName>
    </alternativeName>
</protein>
<dbReference type="NCBIfam" id="TIGR00745">
    <property type="entry name" value="apbA_panE"/>
    <property type="match status" value="1"/>
</dbReference>
<dbReference type="Gene3D" id="1.10.1040.10">
    <property type="entry name" value="N-(1-d-carboxylethyl)-l-norvaline Dehydrogenase, domain 2"/>
    <property type="match status" value="1"/>
</dbReference>
<dbReference type="SUPFAM" id="SSF48179">
    <property type="entry name" value="6-phosphogluconate dehydrogenase C-terminal domain-like"/>
    <property type="match status" value="1"/>
</dbReference>
<dbReference type="SUPFAM" id="SSF51735">
    <property type="entry name" value="NAD(P)-binding Rossmann-fold domains"/>
    <property type="match status" value="1"/>
</dbReference>
<dbReference type="InterPro" id="IPR008927">
    <property type="entry name" value="6-PGluconate_DH-like_C_sf"/>
</dbReference>
<comment type="function">
    <text evidence="10">Catalyzes the NADPH-dependent reduction of ketopantoate into pantoic acid.</text>
</comment>
<dbReference type="GO" id="GO:0005737">
    <property type="term" value="C:cytoplasm"/>
    <property type="evidence" value="ECO:0007669"/>
    <property type="project" value="TreeGrafter"/>
</dbReference>
<dbReference type="GO" id="GO:0015940">
    <property type="term" value="P:pantothenate biosynthetic process"/>
    <property type="evidence" value="ECO:0007669"/>
    <property type="project" value="UniProtKB-UniPathway"/>
</dbReference>
<keyword evidence="7 10" id="KW-0560">Oxidoreductase</keyword>
<evidence type="ECO:0000256" key="2">
    <source>
        <dbReference type="ARBA" id="ARBA00007870"/>
    </source>
</evidence>
<dbReference type="RefSeq" id="WP_101684513.1">
    <property type="nucleotide sequence ID" value="NZ_PJRP01000017.1"/>
</dbReference>
<dbReference type="FunFam" id="1.10.1040.10:FF:000017">
    <property type="entry name" value="2-dehydropantoate 2-reductase"/>
    <property type="match status" value="1"/>
</dbReference>
<organism evidence="13 14">
    <name type="scientific">Cupriavidus pauculus</name>
    <dbReference type="NCBI Taxonomy" id="82633"/>
    <lineage>
        <taxon>Bacteria</taxon>
        <taxon>Pseudomonadati</taxon>
        <taxon>Pseudomonadota</taxon>
        <taxon>Betaproteobacteria</taxon>
        <taxon>Burkholderiales</taxon>
        <taxon>Burkholderiaceae</taxon>
        <taxon>Cupriavidus</taxon>
    </lineage>
</organism>
<comment type="caution">
    <text evidence="13">The sequence shown here is derived from an EMBL/GenBank/DDBJ whole genome shotgun (WGS) entry which is preliminary data.</text>
</comment>
<evidence type="ECO:0000259" key="12">
    <source>
        <dbReference type="Pfam" id="PF08546"/>
    </source>
</evidence>
<dbReference type="InterPro" id="IPR051402">
    <property type="entry name" value="KPR-Related"/>
</dbReference>
<dbReference type="Gene3D" id="3.40.50.720">
    <property type="entry name" value="NAD(P)-binding Rossmann-like Domain"/>
    <property type="match status" value="1"/>
</dbReference>
<dbReference type="PANTHER" id="PTHR21708">
    <property type="entry name" value="PROBABLE 2-DEHYDROPANTOATE 2-REDUCTASE"/>
    <property type="match status" value="1"/>
</dbReference>
<evidence type="ECO:0000256" key="10">
    <source>
        <dbReference type="RuleBase" id="RU362068"/>
    </source>
</evidence>
<dbReference type="UniPathway" id="UPA00028">
    <property type="reaction ID" value="UER00004"/>
</dbReference>
<comment type="catalytic activity">
    <reaction evidence="9 10">
        <text>(R)-pantoate + NADP(+) = 2-dehydropantoate + NADPH + H(+)</text>
        <dbReference type="Rhea" id="RHEA:16233"/>
        <dbReference type="ChEBI" id="CHEBI:11561"/>
        <dbReference type="ChEBI" id="CHEBI:15378"/>
        <dbReference type="ChEBI" id="CHEBI:15980"/>
        <dbReference type="ChEBI" id="CHEBI:57783"/>
        <dbReference type="ChEBI" id="CHEBI:58349"/>
        <dbReference type="EC" id="1.1.1.169"/>
    </reaction>
</comment>
<dbReference type="OrthoDB" id="8555723at2"/>
<dbReference type="Pfam" id="PF02558">
    <property type="entry name" value="ApbA"/>
    <property type="match status" value="1"/>
</dbReference>
<proteinExistence type="inferred from homology"/>
<evidence type="ECO:0000256" key="4">
    <source>
        <dbReference type="ARBA" id="ARBA00019465"/>
    </source>
</evidence>
<dbReference type="AlphaFoldDB" id="A0A2N5C5K5"/>
<accession>A0A2N5C5K5</accession>
<evidence type="ECO:0000259" key="11">
    <source>
        <dbReference type="Pfam" id="PF02558"/>
    </source>
</evidence>
<comment type="similarity">
    <text evidence="2 10">Belongs to the ketopantoate reductase family.</text>
</comment>
<evidence type="ECO:0000256" key="7">
    <source>
        <dbReference type="ARBA" id="ARBA00023002"/>
    </source>
</evidence>
<name>A0A2N5C5K5_9BURK</name>
<comment type="pathway">
    <text evidence="1 10">Cofactor biosynthesis; (R)-pantothenate biosynthesis; (R)-pantoate from 3-methyl-2-oxobutanoate: step 2/2.</text>
</comment>
<evidence type="ECO:0000256" key="8">
    <source>
        <dbReference type="ARBA" id="ARBA00032024"/>
    </source>
</evidence>
<dbReference type="GO" id="GO:0008677">
    <property type="term" value="F:2-dehydropantoate 2-reductase activity"/>
    <property type="evidence" value="ECO:0007669"/>
    <property type="project" value="UniProtKB-EC"/>
</dbReference>
<dbReference type="InterPro" id="IPR013752">
    <property type="entry name" value="KPA_reductase"/>
</dbReference>
<evidence type="ECO:0000256" key="5">
    <source>
        <dbReference type="ARBA" id="ARBA00022655"/>
    </source>
</evidence>
<evidence type="ECO:0000256" key="9">
    <source>
        <dbReference type="ARBA" id="ARBA00048793"/>
    </source>
</evidence>
<evidence type="ECO:0000313" key="14">
    <source>
        <dbReference type="Proteomes" id="UP000234341"/>
    </source>
</evidence>
<dbReference type="Proteomes" id="UP000234341">
    <property type="component" value="Unassembled WGS sequence"/>
</dbReference>
<sequence>MKVAVVGAGAVGCFFGARLAEAGQDVLLVGRDPHISAIKNRGLHFESATTFKSVPLGASTDMRDIVGADVVLVCVKSMDSKSTAKEIRPYLTDQTIVVSLQNGIDNANTLAEVFKSHVIPAAVYVACEMVGEGHLMHHGRGDLAIGSGSNSSIVASMFSQAAVPTVVYANVDGPLWDKLILNCSYNAISAIVGLPYKNIRGFPSADEAMKNVIAECLAVAKAEGINIDYDLESQLERVRRTIPPGQYSSMAQDFARGKPSEIAALNGVVVQRGKKSGVPTPANQLLVAIVHLIERNRRHPSVHTT</sequence>
<dbReference type="InterPro" id="IPR003710">
    <property type="entry name" value="ApbA"/>
</dbReference>
<dbReference type="InterPro" id="IPR013332">
    <property type="entry name" value="KPR_N"/>
</dbReference>
<keyword evidence="5 10" id="KW-0566">Pantothenate biosynthesis</keyword>
<evidence type="ECO:0000313" key="13">
    <source>
        <dbReference type="EMBL" id="PLP97488.1"/>
    </source>
</evidence>
<dbReference type="InterPro" id="IPR036291">
    <property type="entry name" value="NAD(P)-bd_dom_sf"/>
</dbReference>
<dbReference type="EC" id="1.1.1.169" evidence="3 10"/>
<feature type="domain" description="Ketopantoate reductase C-terminal" evidence="12">
    <location>
        <begin position="172"/>
        <end position="294"/>
    </location>
</feature>
<gene>
    <name evidence="13" type="ORF">CYJ10_27035</name>
</gene>
<evidence type="ECO:0000256" key="6">
    <source>
        <dbReference type="ARBA" id="ARBA00022857"/>
    </source>
</evidence>
<dbReference type="EMBL" id="PJRP01000017">
    <property type="protein sequence ID" value="PLP97488.1"/>
    <property type="molecule type" value="Genomic_DNA"/>
</dbReference>
<feature type="domain" description="Ketopantoate reductase N-terminal" evidence="11">
    <location>
        <begin position="3"/>
        <end position="148"/>
    </location>
</feature>
<evidence type="ECO:0000256" key="3">
    <source>
        <dbReference type="ARBA" id="ARBA00013014"/>
    </source>
</evidence>
<reference evidence="13 14" key="1">
    <citation type="submission" date="2017-12" db="EMBL/GenBank/DDBJ databases">
        <title>Genome sequence of the active heterotrophic nitrifier-denitrifier, Cupriavidus pauculus UM1.</title>
        <authorList>
            <person name="Putonti C."/>
            <person name="Castignetti D."/>
        </authorList>
    </citation>
    <scope>NUCLEOTIDE SEQUENCE [LARGE SCALE GENOMIC DNA]</scope>
    <source>
        <strain evidence="13 14">UM1</strain>
    </source>
</reference>
<dbReference type="InterPro" id="IPR013328">
    <property type="entry name" value="6PGD_dom2"/>
</dbReference>
<dbReference type="Pfam" id="PF08546">
    <property type="entry name" value="ApbA_C"/>
    <property type="match status" value="1"/>
</dbReference>
<dbReference type="PANTHER" id="PTHR21708:SF26">
    <property type="entry name" value="2-DEHYDROPANTOATE 2-REDUCTASE"/>
    <property type="match status" value="1"/>
</dbReference>
<keyword evidence="6 10" id="KW-0521">NADP</keyword>
<evidence type="ECO:0000256" key="1">
    <source>
        <dbReference type="ARBA" id="ARBA00004994"/>
    </source>
</evidence>